<gene>
    <name evidence="1" type="ORF">A2527_10340</name>
</gene>
<proteinExistence type="predicted"/>
<organism evidence="1 2">
    <name type="scientific">Candidatus Lambdaproteobacteria bacterium RIFOXYD2_FULL_50_16</name>
    <dbReference type="NCBI Taxonomy" id="1817772"/>
    <lineage>
        <taxon>Bacteria</taxon>
        <taxon>Pseudomonadati</taxon>
        <taxon>Pseudomonadota</taxon>
        <taxon>Candidatus Lambdaproteobacteria</taxon>
    </lineage>
</organism>
<dbReference type="CDD" id="cd00130">
    <property type="entry name" value="PAS"/>
    <property type="match status" value="1"/>
</dbReference>
<evidence type="ECO:0000313" key="2">
    <source>
        <dbReference type="Proteomes" id="UP000178449"/>
    </source>
</evidence>
<dbReference type="InterPro" id="IPR000014">
    <property type="entry name" value="PAS"/>
</dbReference>
<dbReference type="Proteomes" id="UP000178449">
    <property type="component" value="Unassembled WGS sequence"/>
</dbReference>
<sequence length="396" mass="44863">MSSILGILRYNLAKISSHKKCSSLSKIFDKSLYLLVTEITDTNIVGLLTRVSAAERPYAMAADVMAPLPEILADLPIRSALSEMKAKGWNFAQVLDRGRFLGVLDRIDLENQIELDLRRAGKTRVREAREMVHEEINKMAIGYAEIDLTGNFTWINQTGQQILNCPWSQLRNKAFETILPPLGKPEVFESALIQPGRPVYPLRLAPIKLGGKVKEVLLTIKSVLGLDGTPQSYQLLFWPFPLEQATPYKKLLLTNEINLGGTLKNVIRRTENVLGPAKLLITYPAKDIFIKGYEPDQLEDLLYLFFWVCFGALKRHCLAQEDSAHCELSKTQNYLSIKVSWLRVPGTQVRLQEPFERQQTLRLKKLAQGLGANFRGDSSKNILSRKLVFHYNKIDN</sequence>
<accession>A0A1F6GGH3</accession>
<dbReference type="SUPFAM" id="SSF55785">
    <property type="entry name" value="PYP-like sensor domain (PAS domain)"/>
    <property type="match status" value="1"/>
</dbReference>
<dbReference type="InterPro" id="IPR035965">
    <property type="entry name" value="PAS-like_dom_sf"/>
</dbReference>
<name>A0A1F6GGH3_9PROT</name>
<comment type="caution">
    <text evidence="1">The sequence shown here is derived from an EMBL/GenBank/DDBJ whole genome shotgun (WGS) entry which is preliminary data.</text>
</comment>
<evidence type="ECO:0000313" key="1">
    <source>
        <dbReference type="EMBL" id="OGG97205.1"/>
    </source>
</evidence>
<dbReference type="Gene3D" id="3.30.450.20">
    <property type="entry name" value="PAS domain"/>
    <property type="match status" value="1"/>
</dbReference>
<dbReference type="STRING" id="1817772.A2527_10340"/>
<dbReference type="InterPro" id="IPR046342">
    <property type="entry name" value="CBS_dom_sf"/>
</dbReference>
<dbReference type="AlphaFoldDB" id="A0A1F6GGH3"/>
<protein>
    <recommendedName>
        <fullName evidence="3">CBS domain-containing protein</fullName>
    </recommendedName>
</protein>
<dbReference type="EMBL" id="MFNE01000003">
    <property type="protein sequence ID" value="OGG97205.1"/>
    <property type="molecule type" value="Genomic_DNA"/>
</dbReference>
<evidence type="ECO:0008006" key="3">
    <source>
        <dbReference type="Google" id="ProtNLM"/>
    </source>
</evidence>
<dbReference type="SUPFAM" id="SSF54631">
    <property type="entry name" value="CBS-domain pair"/>
    <property type="match status" value="1"/>
</dbReference>
<reference evidence="1 2" key="1">
    <citation type="journal article" date="2016" name="Nat. Commun.">
        <title>Thousands of microbial genomes shed light on interconnected biogeochemical processes in an aquifer system.</title>
        <authorList>
            <person name="Anantharaman K."/>
            <person name="Brown C.T."/>
            <person name="Hug L.A."/>
            <person name="Sharon I."/>
            <person name="Castelle C.J."/>
            <person name="Probst A.J."/>
            <person name="Thomas B.C."/>
            <person name="Singh A."/>
            <person name="Wilkins M.J."/>
            <person name="Karaoz U."/>
            <person name="Brodie E.L."/>
            <person name="Williams K.H."/>
            <person name="Hubbard S.S."/>
            <person name="Banfield J.F."/>
        </authorList>
    </citation>
    <scope>NUCLEOTIDE SEQUENCE [LARGE SCALE GENOMIC DNA]</scope>
</reference>